<sequence>MTYYSGVAYVLLHVDQYIYIGTYLPFMRELYFSIIFFLLNRRSKIAVPSSAVFLVAVSVILRIACAFSAATTGWPSLAMERHGQP</sequence>
<comment type="caution">
    <text evidence="2">The sequence shown here is derived from an EMBL/GenBank/DDBJ whole genome shotgun (WGS) entry which is preliminary data.</text>
</comment>
<dbReference type="Proteomes" id="UP001150217">
    <property type="component" value="Unassembled WGS sequence"/>
</dbReference>
<accession>A0ABQ8VDE5</accession>
<name>A0ABQ8VDE5_9AGAR</name>
<keyword evidence="1" id="KW-0812">Transmembrane</keyword>
<evidence type="ECO:0000313" key="2">
    <source>
        <dbReference type="EMBL" id="KAJ4489151.1"/>
    </source>
</evidence>
<dbReference type="EMBL" id="JANVFT010000044">
    <property type="protein sequence ID" value="KAJ4489151.1"/>
    <property type="molecule type" value="Genomic_DNA"/>
</dbReference>
<reference evidence="2" key="1">
    <citation type="submission" date="2022-08" db="EMBL/GenBank/DDBJ databases">
        <title>A Global Phylogenomic Analysis of the Shiitake Genus Lentinula.</title>
        <authorList>
            <consortium name="DOE Joint Genome Institute"/>
            <person name="Sierra-Patev S."/>
            <person name="Min B."/>
            <person name="Naranjo-Ortiz M."/>
            <person name="Looney B."/>
            <person name="Konkel Z."/>
            <person name="Slot J.C."/>
            <person name="Sakamoto Y."/>
            <person name="Steenwyk J.L."/>
            <person name="Rokas A."/>
            <person name="Carro J."/>
            <person name="Camarero S."/>
            <person name="Ferreira P."/>
            <person name="Molpeceres G."/>
            <person name="Ruiz-Duenas F.J."/>
            <person name="Serrano A."/>
            <person name="Henrissat B."/>
            <person name="Drula E."/>
            <person name="Hughes K.W."/>
            <person name="Mata J.L."/>
            <person name="Ishikawa N.K."/>
            <person name="Vargas-Isla R."/>
            <person name="Ushijima S."/>
            <person name="Smith C.A."/>
            <person name="Ahrendt S."/>
            <person name="Andreopoulos W."/>
            <person name="He G."/>
            <person name="Labutti K."/>
            <person name="Lipzen A."/>
            <person name="Ng V."/>
            <person name="Riley R."/>
            <person name="Sandor L."/>
            <person name="Barry K."/>
            <person name="Martinez A.T."/>
            <person name="Xiao Y."/>
            <person name="Gibbons J.G."/>
            <person name="Terashima K."/>
            <person name="Grigoriev I.V."/>
            <person name="Hibbett D.S."/>
        </authorList>
    </citation>
    <scope>NUCLEOTIDE SEQUENCE</scope>
    <source>
        <strain evidence="2">RHP3577 ss4</strain>
    </source>
</reference>
<feature type="transmembrane region" description="Helical" evidence="1">
    <location>
        <begin position="51"/>
        <end position="70"/>
    </location>
</feature>
<keyword evidence="3" id="KW-1185">Reference proteome</keyword>
<evidence type="ECO:0000313" key="3">
    <source>
        <dbReference type="Proteomes" id="UP001150217"/>
    </source>
</evidence>
<proteinExistence type="predicted"/>
<feature type="transmembrane region" description="Helical" evidence="1">
    <location>
        <begin position="17"/>
        <end position="39"/>
    </location>
</feature>
<organism evidence="2 3">
    <name type="scientific">Lentinula lateritia</name>
    <dbReference type="NCBI Taxonomy" id="40482"/>
    <lineage>
        <taxon>Eukaryota</taxon>
        <taxon>Fungi</taxon>
        <taxon>Dikarya</taxon>
        <taxon>Basidiomycota</taxon>
        <taxon>Agaricomycotina</taxon>
        <taxon>Agaricomycetes</taxon>
        <taxon>Agaricomycetidae</taxon>
        <taxon>Agaricales</taxon>
        <taxon>Marasmiineae</taxon>
        <taxon>Omphalotaceae</taxon>
        <taxon>Lentinula</taxon>
    </lineage>
</organism>
<protein>
    <submittedName>
        <fullName evidence="2">Uncharacterized protein</fullName>
    </submittedName>
</protein>
<evidence type="ECO:0000256" key="1">
    <source>
        <dbReference type="SAM" id="Phobius"/>
    </source>
</evidence>
<gene>
    <name evidence="2" type="ORF">C8R41DRAFT_834925</name>
</gene>
<keyword evidence="1" id="KW-0472">Membrane</keyword>
<keyword evidence="1" id="KW-1133">Transmembrane helix</keyword>